<keyword evidence="1" id="KW-0378">Hydrolase</keyword>
<feature type="domain" description="Exonuclease" evidence="2">
    <location>
        <begin position="4"/>
        <end position="169"/>
    </location>
</feature>
<dbReference type="EMBL" id="FRCP01000006">
    <property type="protein sequence ID" value="SHM08638.1"/>
    <property type="molecule type" value="Genomic_DNA"/>
</dbReference>
<evidence type="ECO:0000313" key="4">
    <source>
        <dbReference type="Proteomes" id="UP000184038"/>
    </source>
</evidence>
<accession>A0A1M7FXT7</accession>
<dbReference type="GO" id="GO:0008408">
    <property type="term" value="F:3'-5' exonuclease activity"/>
    <property type="evidence" value="ECO:0007669"/>
    <property type="project" value="TreeGrafter"/>
</dbReference>
<dbReference type="GO" id="GO:0045004">
    <property type="term" value="P:DNA replication proofreading"/>
    <property type="evidence" value="ECO:0007669"/>
    <property type="project" value="TreeGrafter"/>
</dbReference>
<dbReference type="InterPro" id="IPR036397">
    <property type="entry name" value="RNaseH_sf"/>
</dbReference>
<dbReference type="OrthoDB" id="9776650at2"/>
<keyword evidence="4" id="KW-1185">Reference proteome</keyword>
<dbReference type="GO" id="GO:0003677">
    <property type="term" value="F:DNA binding"/>
    <property type="evidence" value="ECO:0007669"/>
    <property type="project" value="InterPro"/>
</dbReference>
<dbReference type="Pfam" id="PF00929">
    <property type="entry name" value="RNase_T"/>
    <property type="match status" value="1"/>
</dbReference>
<protein>
    <submittedName>
        <fullName evidence="3">DNA polymerase-3 subunit alpha</fullName>
    </submittedName>
</protein>
<dbReference type="Gene3D" id="3.30.420.10">
    <property type="entry name" value="Ribonuclease H-like superfamily/Ribonuclease H"/>
    <property type="match status" value="1"/>
</dbReference>
<dbReference type="RefSeq" id="WP_073282888.1">
    <property type="nucleotide sequence ID" value="NZ_FRCP01000006.1"/>
</dbReference>
<dbReference type="FunFam" id="3.30.420.10:FF:000045">
    <property type="entry name" value="3'-5' exonuclease DinG"/>
    <property type="match status" value="1"/>
</dbReference>
<dbReference type="PANTHER" id="PTHR30231">
    <property type="entry name" value="DNA POLYMERASE III SUBUNIT EPSILON"/>
    <property type="match status" value="1"/>
</dbReference>
<sequence length="237" mass="27490">MCRDYVALDIETTGLRPEQDEIIEIGAVRYKEGVPVEIYSSLIKPNAVVSSRITEITGITNEMLKNERSCREVLWEFLAFVGDEDIIGHNIRFDYSFLKAHAYKQKKGFDNKAIDTLYLAKKLHPELESRALSAMCLHYGIINEHAHRAYDDAKACAELYEKMYNQFGETNTELFRAKVINYKVKKEESITNRQKFYLNDLMKYHKINLETPIDSLTKSDASRLIDKIILNYGRISF</sequence>
<organism evidence="3 4">
    <name type="scientific">Anaerosporobacter mobilis DSM 15930</name>
    <dbReference type="NCBI Taxonomy" id="1120996"/>
    <lineage>
        <taxon>Bacteria</taxon>
        <taxon>Bacillati</taxon>
        <taxon>Bacillota</taxon>
        <taxon>Clostridia</taxon>
        <taxon>Lachnospirales</taxon>
        <taxon>Lachnospiraceae</taxon>
        <taxon>Anaerosporobacter</taxon>
    </lineage>
</organism>
<dbReference type="SMART" id="SM00479">
    <property type="entry name" value="EXOIII"/>
    <property type="match status" value="1"/>
</dbReference>
<dbReference type="PANTHER" id="PTHR30231:SF41">
    <property type="entry name" value="DNA POLYMERASE III SUBUNIT EPSILON"/>
    <property type="match status" value="1"/>
</dbReference>
<proteinExistence type="predicted"/>
<dbReference type="Proteomes" id="UP000184038">
    <property type="component" value="Unassembled WGS sequence"/>
</dbReference>
<dbReference type="CDD" id="cd06127">
    <property type="entry name" value="DEDDh"/>
    <property type="match status" value="1"/>
</dbReference>
<dbReference type="AlphaFoldDB" id="A0A1M7FXT7"/>
<dbReference type="GO" id="GO:0005829">
    <property type="term" value="C:cytosol"/>
    <property type="evidence" value="ECO:0007669"/>
    <property type="project" value="TreeGrafter"/>
</dbReference>
<evidence type="ECO:0000259" key="2">
    <source>
        <dbReference type="SMART" id="SM00479"/>
    </source>
</evidence>
<keyword evidence="1" id="KW-0540">Nuclease</keyword>
<keyword evidence="1" id="KW-0269">Exonuclease</keyword>
<dbReference type="STRING" id="1120996.SAMN02746066_00697"/>
<gene>
    <name evidence="3" type="ORF">SAMN02746066_00697</name>
</gene>
<dbReference type="InterPro" id="IPR012337">
    <property type="entry name" value="RNaseH-like_sf"/>
</dbReference>
<evidence type="ECO:0000256" key="1">
    <source>
        <dbReference type="ARBA" id="ARBA00022839"/>
    </source>
</evidence>
<reference evidence="3 4" key="1">
    <citation type="submission" date="2016-11" db="EMBL/GenBank/DDBJ databases">
        <authorList>
            <person name="Jaros S."/>
            <person name="Januszkiewicz K."/>
            <person name="Wedrychowicz H."/>
        </authorList>
    </citation>
    <scope>NUCLEOTIDE SEQUENCE [LARGE SCALE GENOMIC DNA]</scope>
    <source>
        <strain evidence="3 4">DSM 15930</strain>
    </source>
</reference>
<dbReference type="GO" id="GO:0003887">
    <property type="term" value="F:DNA-directed DNA polymerase activity"/>
    <property type="evidence" value="ECO:0007669"/>
    <property type="project" value="InterPro"/>
</dbReference>
<dbReference type="InterPro" id="IPR013520">
    <property type="entry name" value="Ribonucl_H"/>
</dbReference>
<dbReference type="SUPFAM" id="SSF53098">
    <property type="entry name" value="Ribonuclease H-like"/>
    <property type="match status" value="1"/>
</dbReference>
<dbReference type="InterPro" id="IPR006054">
    <property type="entry name" value="DnaQ"/>
</dbReference>
<name>A0A1M7FXT7_9FIRM</name>
<dbReference type="NCBIfam" id="TIGR00573">
    <property type="entry name" value="dnaq"/>
    <property type="match status" value="1"/>
</dbReference>
<evidence type="ECO:0000313" key="3">
    <source>
        <dbReference type="EMBL" id="SHM08638.1"/>
    </source>
</evidence>